<dbReference type="FunFam" id="3.30.1320.10:FF:000001">
    <property type="entry name" value="30S ribosomal protein S16"/>
    <property type="match status" value="1"/>
</dbReference>
<accession>A0ABD0A8T1</accession>
<evidence type="ECO:0000256" key="3">
    <source>
        <dbReference type="HAMAP-Rule" id="MF_00385"/>
    </source>
</evidence>
<organism evidence="4 5">
    <name type="scientific">Acinetobacter courvalinii</name>
    <dbReference type="NCBI Taxonomy" id="280147"/>
    <lineage>
        <taxon>Bacteria</taxon>
        <taxon>Pseudomonadati</taxon>
        <taxon>Pseudomonadota</taxon>
        <taxon>Gammaproteobacteria</taxon>
        <taxon>Moraxellales</taxon>
        <taxon>Moraxellaceae</taxon>
        <taxon>Acinetobacter</taxon>
    </lineage>
</organism>
<sequence length="103" mass="11296">MLPMVGAGIIRKNYKVVLMVVIRLARGGAKKRPFYQIVVTDSRNARDGRFIERIGFFNPTAQGKAEKVRLDADRFAHWVAQGAQPSERVASLAAQAKKAATAA</sequence>
<dbReference type="PROSITE" id="PS00732">
    <property type="entry name" value="RIBOSOMAL_S16"/>
    <property type="match status" value="1"/>
</dbReference>
<gene>
    <name evidence="3" type="primary">rpsP</name>
    <name evidence="4" type="ORF">GCM10007354_22060</name>
</gene>
<name>A0ABD0A8T1_9GAMM</name>
<reference evidence="4 5" key="1">
    <citation type="journal article" date="2014" name="Int. J. Syst. Evol. Microbiol.">
        <title>Complete genome sequence of Corynebacterium casei LMG S-19264T (=DSM 44701T), isolated from a smear-ripened cheese.</title>
        <authorList>
            <consortium name="US DOE Joint Genome Institute (JGI-PGF)"/>
            <person name="Walter F."/>
            <person name="Albersmeier A."/>
            <person name="Kalinowski J."/>
            <person name="Ruckert C."/>
        </authorList>
    </citation>
    <scope>NUCLEOTIDE SEQUENCE [LARGE SCALE GENOMIC DNA]</scope>
    <source>
        <strain evidence="4 5">CCM 8635</strain>
    </source>
</reference>
<dbReference type="SUPFAM" id="SSF54565">
    <property type="entry name" value="Ribosomal protein S16"/>
    <property type="match status" value="1"/>
</dbReference>
<dbReference type="GO" id="GO:0005737">
    <property type="term" value="C:cytoplasm"/>
    <property type="evidence" value="ECO:0007669"/>
    <property type="project" value="UniProtKB-ARBA"/>
</dbReference>
<dbReference type="GO" id="GO:0006412">
    <property type="term" value="P:translation"/>
    <property type="evidence" value="ECO:0007669"/>
    <property type="project" value="UniProtKB-UniRule"/>
</dbReference>
<dbReference type="InterPro" id="IPR023803">
    <property type="entry name" value="Ribosomal_bS16_dom_sf"/>
</dbReference>
<evidence type="ECO:0000313" key="5">
    <source>
        <dbReference type="Proteomes" id="UP000652691"/>
    </source>
</evidence>
<dbReference type="PANTHER" id="PTHR12919">
    <property type="entry name" value="30S RIBOSOMAL PROTEIN S16"/>
    <property type="match status" value="1"/>
</dbReference>
<dbReference type="GO" id="GO:1990904">
    <property type="term" value="C:ribonucleoprotein complex"/>
    <property type="evidence" value="ECO:0007669"/>
    <property type="project" value="UniProtKB-KW"/>
</dbReference>
<dbReference type="NCBIfam" id="TIGR00002">
    <property type="entry name" value="S16"/>
    <property type="match status" value="1"/>
</dbReference>
<comment type="caution">
    <text evidence="4">The sequence shown here is derived from an EMBL/GenBank/DDBJ whole genome shotgun (WGS) entry which is preliminary data.</text>
</comment>
<comment type="similarity">
    <text evidence="3">Belongs to the bacterial ribosomal protein bS16 family.</text>
</comment>
<dbReference type="Proteomes" id="UP000652691">
    <property type="component" value="Unassembled WGS sequence"/>
</dbReference>
<evidence type="ECO:0000256" key="1">
    <source>
        <dbReference type="ARBA" id="ARBA00022980"/>
    </source>
</evidence>
<dbReference type="GO" id="GO:0005840">
    <property type="term" value="C:ribosome"/>
    <property type="evidence" value="ECO:0007669"/>
    <property type="project" value="UniProtKB-KW"/>
</dbReference>
<dbReference type="InterPro" id="IPR000307">
    <property type="entry name" value="Ribosomal_bS16"/>
</dbReference>
<dbReference type="Gene3D" id="3.30.1320.10">
    <property type="match status" value="1"/>
</dbReference>
<evidence type="ECO:0000256" key="2">
    <source>
        <dbReference type="ARBA" id="ARBA00023274"/>
    </source>
</evidence>
<dbReference type="AlphaFoldDB" id="A0ABD0A8T1"/>
<keyword evidence="2 3" id="KW-0687">Ribonucleoprotein</keyword>
<proteinExistence type="inferred from homology"/>
<evidence type="ECO:0000313" key="4">
    <source>
        <dbReference type="EMBL" id="GGH37498.1"/>
    </source>
</evidence>
<dbReference type="EMBL" id="BMDA01000002">
    <property type="protein sequence ID" value="GGH37498.1"/>
    <property type="molecule type" value="Genomic_DNA"/>
</dbReference>
<dbReference type="InterPro" id="IPR020592">
    <property type="entry name" value="Ribosomal_bS16_CS"/>
</dbReference>
<dbReference type="Pfam" id="PF00886">
    <property type="entry name" value="Ribosomal_S16"/>
    <property type="match status" value="1"/>
</dbReference>
<dbReference type="HAMAP" id="MF_00385">
    <property type="entry name" value="Ribosomal_bS16"/>
    <property type="match status" value="1"/>
</dbReference>
<dbReference type="PANTHER" id="PTHR12919:SF20">
    <property type="entry name" value="SMALL RIBOSOMAL SUBUNIT PROTEIN BS16M"/>
    <property type="match status" value="1"/>
</dbReference>
<protein>
    <recommendedName>
        <fullName evidence="3">Small ribosomal subunit protein bS16</fullName>
    </recommendedName>
</protein>
<keyword evidence="1 3" id="KW-0689">Ribosomal protein</keyword>